<keyword evidence="3" id="KW-0963">Cytoplasm</keyword>
<evidence type="ECO:0000256" key="4">
    <source>
        <dbReference type="ARBA" id="ARBA00022741"/>
    </source>
</evidence>
<dbReference type="EMBL" id="CP001997">
    <property type="protein sequence ID" value="ADE57279.1"/>
    <property type="molecule type" value="Genomic_DNA"/>
</dbReference>
<comment type="subcellular location">
    <subcellularLocation>
        <location evidence="1">Cytoplasm</location>
    </subcellularLocation>
</comment>
<dbReference type="PANTHER" id="PTHR43721:SF22">
    <property type="entry name" value="ELONGATION FACTOR TU, MITOCHONDRIAL"/>
    <property type="match status" value="1"/>
</dbReference>
<dbReference type="InterPro" id="IPR004161">
    <property type="entry name" value="EFTu-like_2"/>
</dbReference>
<dbReference type="GO" id="GO:0001514">
    <property type="term" value="P:selenocysteine incorporation"/>
    <property type="evidence" value="ECO:0007669"/>
    <property type="project" value="InterPro"/>
</dbReference>
<evidence type="ECO:0000256" key="5">
    <source>
        <dbReference type="ARBA" id="ARBA00022917"/>
    </source>
</evidence>
<dbReference type="InterPro" id="IPR009000">
    <property type="entry name" value="Transl_B-barrel_sf"/>
</dbReference>
<dbReference type="GO" id="GO:0003924">
    <property type="term" value="F:GTPase activity"/>
    <property type="evidence" value="ECO:0007669"/>
    <property type="project" value="InterPro"/>
</dbReference>
<dbReference type="InterPro" id="IPR027417">
    <property type="entry name" value="P-loop_NTPase"/>
</dbReference>
<gene>
    <name evidence="10" type="ordered locus">Amico_1156</name>
</gene>
<evidence type="ECO:0000256" key="1">
    <source>
        <dbReference type="ARBA" id="ARBA00004496"/>
    </source>
</evidence>
<keyword evidence="5" id="KW-0648">Protein biosynthesis</keyword>
<evidence type="ECO:0000313" key="10">
    <source>
        <dbReference type="EMBL" id="ADE57279.1"/>
    </source>
</evidence>
<dbReference type="InterPro" id="IPR009001">
    <property type="entry name" value="Transl_elong_EF1A/Init_IF2_C"/>
</dbReference>
<name>D5EFE7_AMICL</name>
<dbReference type="SUPFAM" id="SSF46785">
    <property type="entry name" value="Winged helix' DNA-binding domain"/>
    <property type="match status" value="2"/>
</dbReference>
<dbReference type="GO" id="GO:0003746">
    <property type="term" value="F:translation elongation factor activity"/>
    <property type="evidence" value="ECO:0007669"/>
    <property type="project" value="UniProtKB-KW"/>
</dbReference>
<evidence type="ECO:0000256" key="6">
    <source>
        <dbReference type="ARBA" id="ARBA00023134"/>
    </source>
</evidence>
<evidence type="ECO:0000313" key="11">
    <source>
        <dbReference type="Proteomes" id="UP000002366"/>
    </source>
</evidence>
<dbReference type="CDD" id="cd04171">
    <property type="entry name" value="SelB"/>
    <property type="match status" value="1"/>
</dbReference>
<dbReference type="HOGENOM" id="CLU_023030_3_0_0"/>
<dbReference type="NCBIfam" id="TIGR00475">
    <property type="entry name" value="selB"/>
    <property type="match status" value="1"/>
</dbReference>
<dbReference type="Gene3D" id="3.40.50.300">
    <property type="entry name" value="P-loop containing nucleotide triphosphate hydrolases"/>
    <property type="match status" value="1"/>
</dbReference>
<dbReference type="GO" id="GO:0003723">
    <property type="term" value="F:RNA binding"/>
    <property type="evidence" value="ECO:0007669"/>
    <property type="project" value="InterPro"/>
</dbReference>
<protein>
    <recommendedName>
        <fullName evidence="2">Selenocysteine-specific elongation factor</fullName>
    </recommendedName>
    <alternativeName>
        <fullName evidence="8">SelB translation factor</fullName>
    </alternativeName>
</protein>
<dbReference type="InterPro" id="IPR015191">
    <property type="entry name" value="SelB_WHD4"/>
</dbReference>
<dbReference type="STRING" id="572547.Amico_1156"/>
<dbReference type="CDD" id="cd15491">
    <property type="entry name" value="selB_III"/>
    <property type="match status" value="1"/>
</dbReference>
<dbReference type="NCBIfam" id="TIGR00231">
    <property type="entry name" value="small_GTP"/>
    <property type="match status" value="1"/>
</dbReference>
<dbReference type="RefSeq" id="WP_013048542.1">
    <property type="nucleotide sequence ID" value="NC_014011.1"/>
</dbReference>
<proteinExistence type="predicted"/>
<evidence type="ECO:0000256" key="7">
    <source>
        <dbReference type="ARBA" id="ARBA00025526"/>
    </source>
</evidence>
<dbReference type="GO" id="GO:0005737">
    <property type="term" value="C:cytoplasm"/>
    <property type="evidence" value="ECO:0007669"/>
    <property type="project" value="UniProtKB-SubCell"/>
</dbReference>
<keyword evidence="11" id="KW-1185">Reference proteome</keyword>
<dbReference type="AlphaFoldDB" id="D5EFE7"/>
<dbReference type="Gene3D" id="1.10.10.10">
    <property type="entry name" value="Winged helix-like DNA-binding domain superfamily/Winged helix DNA-binding domain"/>
    <property type="match status" value="1"/>
</dbReference>
<keyword evidence="6" id="KW-0342">GTP-binding</keyword>
<feature type="domain" description="Tr-type G" evidence="9">
    <location>
        <begin position="5"/>
        <end position="178"/>
    </location>
</feature>
<dbReference type="Proteomes" id="UP000002366">
    <property type="component" value="Chromosome"/>
</dbReference>
<keyword evidence="10" id="KW-0251">Elongation factor</keyword>
<dbReference type="PRINTS" id="PR00315">
    <property type="entry name" value="ELONGATNFCT"/>
</dbReference>
<dbReference type="InterPro" id="IPR057335">
    <property type="entry name" value="Beta-barrel_SelB"/>
</dbReference>
<dbReference type="InterPro" id="IPR036390">
    <property type="entry name" value="WH_DNA-bd_sf"/>
</dbReference>
<dbReference type="Pfam" id="PF09107">
    <property type="entry name" value="WHD_3rd_SelB"/>
    <property type="match status" value="1"/>
</dbReference>
<dbReference type="GO" id="GO:0005525">
    <property type="term" value="F:GTP binding"/>
    <property type="evidence" value="ECO:0007669"/>
    <property type="project" value="UniProtKB-KW"/>
</dbReference>
<dbReference type="InterPro" id="IPR050055">
    <property type="entry name" value="EF-Tu_GTPase"/>
</dbReference>
<reference evidence="10 11" key="1">
    <citation type="journal article" date="2010" name="Stand. Genomic Sci.">
        <title>Complete genome sequence of Aminobacterium colombiense type strain (ALA-1).</title>
        <authorList>
            <person name="Chertkov O."/>
            <person name="Sikorski J."/>
            <person name="Brambilla E."/>
            <person name="Lapidus A."/>
            <person name="Copeland A."/>
            <person name="Glavina Del Rio T."/>
            <person name="Nolan M."/>
            <person name="Lucas S."/>
            <person name="Tice H."/>
            <person name="Cheng J.F."/>
            <person name="Han C."/>
            <person name="Detter J.C."/>
            <person name="Bruce D."/>
            <person name="Tapia R."/>
            <person name="Goodwin L."/>
            <person name="Pitluck S."/>
            <person name="Liolios K."/>
            <person name="Ivanova N."/>
            <person name="Mavromatis K."/>
            <person name="Ovchinnikova G."/>
            <person name="Pati A."/>
            <person name="Chen A."/>
            <person name="Palaniappan K."/>
            <person name="Land M."/>
            <person name="Hauser L."/>
            <person name="Chang Y.J."/>
            <person name="Jeffries C.D."/>
            <person name="Spring S."/>
            <person name="Rohde M."/>
            <person name="Goker M."/>
            <person name="Bristow J."/>
            <person name="Eisen J.A."/>
            <person name="Markowitz V."/>
            <person name="Hugenholtz P."/>
            <person name="Kyrpides N.C."/>
            <person name="Klenk H.P."/>
        </authorList>
    </citation>
    <scope>NUCLEOTIDE SEQUENCE [LARGE SCALE GENOMIC DNA]</scope>
    <source>
        <strain evidence="11">DSM 12261 / ALA-1</strain>
    </source>
</reference>
<dbReference type="eggNOG" id="COG3276">
    <property type="taxonomic scope" value="Bacteria"/>
</dbReference>
<dbReference type="Gene3D" id="2.40.30.10">
    <property type="entry name" value="Translation factors"/>
    <property type="match status" value="1"/>
</dbReference>
<keyword evidence="4" id="KW-0547">Nucleotide-binding</keyword>
<accession>D5EFE7</accession>
<comment type="function">
    <text evidence="7">Translation factor necessary for the incorporation of selenocysteine into proteins. It probably replaces EF-Tu for the insertion of selenocysteine directed by the UGA codon. SelB binds GTP and GDP.</text>
</comment>
<dbReference type="PROSITE" id="PS00301">
    <property type="entry name" value="G_TR_1"/>
    <property type="match status" value="1"/>
</dbReference>
<evidence type="ECO:0000256" key="2">
    <source>
        <dbReference type="ARBA" id="ARBA00015953"/>
    </source>
</evidence>
<dbReference type="PROSITE" id="PS51722">
    <property type="entry name" value="G_TR_2"/>
    <property type="match status" value="1"/>
</dbReference>
<dbReference type="Pfam" id="PF00009">
    <property type="entry name" value="GTP_EFTU"/>
    <property type="match status" value="1"/>
</dbReference>
<dbReference type="InterPro" id="IPR036388">
    <property type="entry name" value="WH-like_DNA-bd_sf"/>
</dbReference>
<evidence type="ECO:0000256" key="3">
    <source>
        <dbReference type="ARBA" id="ARBA00022490"/>
    </source>
</evidence>
<dbReference type="Gene3D" id="1.10.10.2770">
    <property type="match status" value="1"/>
</dbReference>
<dbReference type="InterPro" id="IPR004535">
    <property type="entry name" value="Transl_elong_SelB"/>
</dbReference>
<dbReference type="SUPFAM" id="SSF52540">
    <property type="entry name" value="P-loop containing nucleoside triphosphate hydrolases"/>
    <property type="match status" value="1"/>
</dbReference>
<organism evidence="10 11">
    <name type="scientific">Aminobacterium colombiense (strain DSM 12261 / ALA-1)</name>
    <dbReference type="NCBI Taxonomy" id="572547"/>
    <lineage>
        <taxon>Bacteria</taxon>
        <taxon>Thermotogati</taxon>
        <taxon>Synergistota</taxon>
        <taxon>Synergistia</taxon>
        <taxon>Synergistales</taxon>
        <taxon>Aminobacteriaceae</taxon>
        <taxon>Aminobacterium</taxon>
    </lineage>
</organism>
<dbReference type="SUPFAM" id="SSF50447">
    <property type="entry name" value="Translation proteins"/>
    <property type="match status" value="1"/>
</dbReference>
<evidence type="ECO:0000259" key="9">
    <source>
        <dbReference type="PROSITE" id="PS51722"/>
    </source>
</evidence>
<sequence>MNEKEISLVLGTAGHIDHGKTTLVKALTGVSCDRLNEEKKRGITIELGFAPLKLHDGRVVSIVDVPGHEKFIRQMVAGASGIDAVMLVVAADEGVMPQTREHLAILNLLGVHDGVIVISKADLVDEELLELAIADVTDFVQGTFLEGKVVVPVSSVTNKNIPLLMEELAKLIDRVQPRTRRGPFFMPIDRAFPISGFGTVVTGTAYKGQVGPGMEVSILPADQDVRVRSVQVHSHTVDVAWAGQRVAMSLSGVSLDELIRGDVVCARDVYRETRCFDVELSLLTSFSEPLKHWQRVRLHVGTADVIARVSLFDKTSLLPGESAVAQLVMEEGVVATIDQRFVIRFYSPLVTIGGGRILFAYGKKPKGKGAKGAYKQCLEELRDAKGPKERMEILVRFHGSISRENILVDLQELPADVDEMARQLQKDNKIVLLASGVDCYMSQDTFAHYQHDIAAFLKAFHEERPHQAGAMIDDILTGPLKSIERKTARLLIDFMAQKNIFVIDSNMMRLPDFVPQDDSAFFKKLDEFKIFCGNLEFQLPLIDELQHGLSMGEKEFSLFLKDLRERGEAFVIGGKFVLAKDVEEKFITIVKEIKDDITIAAVRDITGSSRKFVLPLLEYLDARGYTRRVGEKRVLLLHKLEQKSQK</sequence>
<dbReference type="KEGG" id="aco:Amico_1156"/>
<dbReference type="PANTHER" id="PTHR43721">
    <property type="entry name" value="ELONGATION FACTOR TU-RELATED"/>
    <property type="match status" value="1"/>
</dbReference>
<evidence type="ECO:0000256" key="8">
    <source>
        <dbReference type="ARBA" id="ARBA00031615"/>
    </source>
</evidence>
<dbReference type="OrthoDB" id="9804504at2"/>
<dbReference type="Pfam" id="PF03144">
    <property type="entry name" value="GTP_EFTU_D2"/>
    <property type="match status" value="1"/>
</dbReference>
<dbReference type="InterPro" id="IPR031157">
    <property type="entry name" value="G_TR_CS"/>
</dbReference>
<dbReference type="InterPro" id="IPR000795">
    <property type="entry name" value="T_Tr_GTP-bd_dom"/>
</dbReference>
<dbReference type="SUPFAM" id="SSF50465">
    <property type="entry name" value="EF-Tu/eEF-1alpha/eIF2-gamma C-terminal domain"/>
    <property type="match status" value="1"/>
</dbReference>
<dbReference type="Pfam" id="PF25461">
    <property type="entry name" value="Beta-barrel_SelB"/>
    <property type="match status" value="1"/>
</dbReference>
<dbReference type="InterPro" id="IPR005225">
    <property type="entry name" value="Small_GTP-bd"/>
</dbReference>